<evidence type="ECO:0000313" key="3">
    <source>
        <dbReference type="Proteomes" id="UP000053647"/>
    </source>
</evidence>
<dbReference type="OrthoDB" id="2683678at2759"/>
<name>A0A0C9TH84_PAXIN</name>
<proteinExistence type="predicted"/>
<evidence type="ECO:0000313" key="2">
    <source>
        <dbReference type="EMBL" id="KIJ07372.1"/>
    </source>
</evidence>
<organism evidence="2 3">
    <name type="scientific">Paxillus involutus ATCC 200175</name>
    <dbReference type="NCBI Taxonomy" id="664439"/>
    <lineage>
        <taxon>Eukaryota</taxon>
        <taxon>Fungi</taxon>
        <taxon>Dikarya</taxon>
        <taxon>Basidiomycota</taxon>
        <taxon>Agaricomycotina</taxon>
        <taxon>Agaricomycetes</taxon>
        <taxon>Agaricomycetidae</taxon>
        <taxon>Boletales</taxon>
        <taxon>Paxilineae</taxon>
        <taxon>Paxillaceae</taxon>
        <taxon>Paxillus</taxon>
    </lineage>
</organism>
<sequence>MDSNIISSASWPNSQATNATVRGSSASTTSSSKRLSQNERILQLLEGLQPNRLSLLTILIKVLDPSEKDFSKVYSEMDDIKDDLRGSIKSITPEFLVRWEINSTIGEAMDKRTPILTKVLLTAAQTDRAVKENIVKDSSTACKVMITQLAKQRSNHSIPPGSEKSS</sequence>
<evidence type="ECO:0000256" key="1">
    <source>
        <dbReference type="SAM" id="MobiDB-lite"/>
    </source>
</evidence>
<gene>
    <name evidence="2" type="ORF">PAXINDRAFT_19428</name>
</gene>
<feature type="compositionally biased region" description="Polar residues" evidence="1">
    <location>
        <begin position="1"/>
        <end position="23"/>
    </location>
</feature>
<accession>A0A0C9TH84</accession>
<dbReference type="AlphaFoldDB" id="A0A0C9TH84"/>
<dbReference type="Proteomes" id="UP000053647">
    <property type="component" value="Unassembled WGS sequence"/>
</dbReference>
<protein>
    <submittedName>
        <fullName evidence="2">Uncharacterized protein</fullName>
    </submittedName>
</protein>
<reference evidence="3" key="2">
    <citation type="submission" date="2015-01" db="EMBL/GenBank/DDBJ databases">
        <title>Evolutionary Origins and Diversification of the Mycorrhizal Mutualists.</title>
        <authorList>
            <consortium name="DOE Joint Genome Institute"/>
            <consortium name="Mycorrhizal Genomics Consortium"/>
            <person name="Kohler A."/>
            <person name="Kuo A."/>
            <person name="Nagy L.G."/>
            <person name="Floudas D."/>
            <person name="Copeland A."/>
            <person name="Barry K.W."/>
            <person name="Cichocki N."/>
            <person name="Veneault-Fourrey C."/>
            <person name="LaButti K."/>
            <person name="Lindquist E.A."/>
            <person name="Lipzen A."/>
            <person name="Lundell T."/>
            <person name="Morin E."/>
            <person name="Murat C."/>
            <person name="Riley R."/>
            <person name="Ohm R."/>
            <person name="Sun H."/>
            <person name="Tunlid A."/>
            <person name="Henrissat B."/>
            <person name="Grigoriev I.V."/>
            <person name="Hibbett D.S."/>
            <person name="Martin F."/>
        </authorList>
    </citation>
    <scope>NUCLEOTIDE SEQUENCE [LARGE SCALE GENOMIC DNA]</scope>
    <source>
        <strain evidence="3">ATCC 200175</strain>
    </source>
</reference>
<feature type="region of interest" description="Disordered" evidence="1">
    <location>
        <begin position="1"/>
        <end position="32"/>
    </location>
</feature>
<dbReference type="HOGENOM" id="CLU_1603273_0_0_1"/>
<dbReference type="EMBL" id="KN819914">
    <property type="protein sequence ID" value="KIJ07372.1"/>
    <property type="molecule type" value="Genomic_DNA"/>
</dbReference>
<keyword evidence="3" id="KW-1185">Reference proteome</keyword>
<reference evidence="2 3" key="1">
    <citation type="submission" date="2014-06" db="EMBL/GenBank/DDBJ databases">
        <authorList>
            <consortium name="DOE Joint Genome Institute"/>
            <person name="Kuo A."/>
            <person name="Kohler A."/>
            <person name="Nagy L.G."/>
            <person name="Floudas D."/>
            <person name="Copeland A."/>
            <person name="Barry K.W."/>
            <person name="Cichocki N."/>
            <person name="Veneault-Fourrey C."/>
            <person name="LaButti K."/>
            <person name="Lindquist E.A."/>
            <person name="Lipzen A."/>
            <person name="Lundell T."/>
            <person name="Morin E."/>
            <person name="Murat C."/>
            <person name="Sun H."/>
            <person name="Tunlid A."/>
            <person name="Henrissat B."/>
            <person name="Grigoriev I.V."/>
            <person name="Hibbett D.S."/>
            <person name="Martin F."/>
            <person name="Nordberg H.P."/>
            <person name="Cantor M.N."/>
            <person name="Hua S.X."/>
        </authorList>
    </citation>
    <scope>NUCLEOTIDE SEQUENCE [LARGE SCALE GENOMIC DNA]</scope>
    <source>
        <strain evidence="2 3">ATCC 200175</strain>
    </source>
</reference>